<keyword evidence="2" id="KW-0732">Signal</keyword>
<accession>A0A556MGY5</accession>
<keyword evidence="1" id="KW-1133">Transmembrane helix</keyword>
<name>A0A556MGY5_9SPHI</name>
<dbReference type="RefSeq" id="WP_144249215.1">
    <property type="nucleotide sequence ID" value="NZ_VLPK01000003.1"/>
</dbReference>
<dbReference type="AlphaFoldDB" id="A0A556MGY5"/>
<evidence type="ECO:0000256" key="1">
    <source>
        <dbReference type="SAM" id="Phobius"/>
    </source>
</evidence>
<feature type="chain" id="PRO_5022140072" description="Signal peptidase" evidence="2">
    <location>
        <begin position="31"/>
        <end position="84"/>
    </location>
</feature>
<sequence>MLKSKLCSASFWSKGALTALFLLISLATLAQPGGPGTGDCGTDTTGGPDDPCPLDTWVVLLAIICVSFAVYQLHQKQKKALQIS</sequence>
<evidence type="ECO:0000256" key="2">
    <source>
        <dbReference type="SAM" id="SignalP"/>
    </source>
</evidence>
<keyword evidence="1" id="KW-0472">Membrane</keyword>
<feature type="transmembrane region" description="Helical" evidence="1">
    <location>
        <begin position="54"/>
        <end position="73"/>
    </location>
</feature>
<keyword evidence="1" id="KW-0812">Transmembrane</keyword>
<reference evidence="3 4" key="1">
    <citation type="submission" date="2019-07" db="EMBL/GenBank/DDBJ databases">
        <authorList>
            <person name="Huq M.A."/>
        </authorList>
    </citation>
    <scope>NUCLEOTIDE SEQUENCE [LARGE SCALE GENOMIC DNA]</scope>
    <source>
        <strain evidence="3 4">MAH-19</strain>
    </source>
</reference>
<comment type="caution">
    <text evidence="3">The sequence shown here is derived from an EMBL/GenBank/DDBJ whole genome shotgun (WGS) entry which is preliminary data.</text>
</comment>
<keyword evidence="4" id="KW-1185">Reference proteome</keyword>
<dbReference type="EMBL" id="VLPK01000003">
    <property type="protein sequence ID" value="TSJ39177.1"/>
    <property type="molecule type" value="Genomic_DNA"/>
</dbReference>
<feature type="signal peptide" evidence="2">
    <location>
        <begin position="1"/>
        <end position="30"/>
    </location>
</feature>
<gene>
    <name evidence="3" type="ORF">FO440_15545</name>
</gene>
<organism evidence="3 4">
    <name type="scientific">Mucilaginibacter corticis</name>
    <dbReference type="NCBI Taxonomy" id="2597670"/>
    <lineage>
        <taxon>Bacteria</taxon>
        <taxon>Pseudomonadati</taxon>
        <taxon>Bacteroidota</taxon>
        <taxon>Sphingobacteriia</taxon>
        <taxon>Sphingobacteriales</taxon>
        <taxon>Sphingobacteriaceae</taxon>
        <taxon>Mucilaginibacter</taxon>
    </lineage>
</organism>
<proteinExistence type="predicted"/>
<evidence type="ECO:0000313" key="4">
    <source>
        <dbReference type="Proteomes" id="UP000318733"/>
    </source>
</evidence>
<evidence type="ECO:0000313" key="3">
    <source>
        <dbReference type="EMBL" id="TSJ39177.1"/>
    </source>
</evidence>
<dbReference type="Proteomes" id="UP000318733">
    <property type="component" value="Unassembled WGS sequence"/>
</dbReference>
<evidence type="ECO:0008006" key="5">
    <source>
        <dbReference type="Google" id="ProtNLM"/>
    </source>
</evidence>
<protein>
    <recommendedName>
        <fullName evidence="5">Signal peptidase</fullName>
    </recommendedName>
</protein>